<dbReference type="Pfam" id="PF01476">
    <property type="entry name" value="LysM"/>
    <property type="match status" value="3"/>
</dbReference>
<gene>
    <name evidence="3" type="ORF">FSW04_19810</name>
</gene>
<name>A0A5B8U8X7_9ACTN</name>
<dbReference type="Gene3D" id="3.10.350.10">
    <property type="entry name" value="LysM domain"/>
    <property type="match status" value="3"/>
</dbReference>
<dbReference type="SUPFAM" id="SSF53955">
    <property type="entry name" value="Lysozyme-like"/>
    <property type="match status" value="1"/>
</dbReference>
<dbReference type="InterPro" id="IPR018392">
    <property type="entry name" value="LysM"/>
</dbReference>
<reference evidence="3 4" key="1">
    <citation type="journal article" date="2018" name="J. Microbiol.">
        <title>Baekduia soli gen. nov., sp. nov., a novel bacterium isolated from the soil of Baekdu Mountain and proposal of a novel family name, Baekduiaceae fam. nov.</title>
        <authorList>
            <person name="An D.S."/>
            <person name="Siddiqi M.Z."/>
            <person name="Kim K.H."/>
            <person name="Yu H.S."/>
            <person name="Im W.T."/>
        </authorList>
    </citation>
    <scope>NUCLEOTIDE SEQUENCE [LARGE SCALE GENOMIC DNA]</scope>
    <source>
        <strain evidence="3 4">BR7-21</strain>
    </source>
</reference>
<dbReference type="PANTHER" id="PTHR33734:SF22">
    <property type="entry name" value="MEMBRANE-BOUND LYTIC MUREIN TRANSGLYCOSYLASE D"/>
    <property type="match status" value="1"/>
</dbReference>
<protein>
    <submittedName>
        <fullName evidence="3">LysM peptidoglycan-binding domain-containing protein</fullName>
    </submittedName>
</protein>
<feature type="domain" description="LysM" evidence="2">
    <location>
        <begin position="91"/>
        <end position="135"/>
    </location>
</feature>
<feature type="chain" id="PRO_5022728665" evidence="1">
    <location>
        <begin position="28"/>
        <end position="353"/>
    </location>
</feature>
<proteinExistence type="predicted"/>
<dbReference type="SUPFAM" id="SSF54106">
    <property type="entry name" value="LysM domain"/>
    <property type="match status" value="3"/>
</dbReference>
<dbReference type="Gene3D" id="1.10.530.10">
    <property type="match status" value="1"/>
</dbReference>
<evidence type="ECO:0000256" key="1">
    <source>
        <dbReference type="SAM" id="SignalP"/>
    </source>
</evidence>
<dbReference type="OrthoDB" id="5244690at2"/>
<keyword evidence="4" id="KW-1185">Reference proteome</keyword>
<organism evidence="3 4">
    <name type="scientific">Baekduia soli</name>
    <dbReference type="NCBI Taxonomy" id="496014"/>
    <lineage>
        <taxon>Bacteria</taxon>
        <taxon>Bacillati</taxon>
        <taxon>Actinomycetota</taxon>
        <taxon>Thermoleophilia</taxon>
        <taxon>Solirubrobacterales</taxon>
        <taxon>Baekduiaceae</taxon>
        <taxon>Baekduia</taxon>
    </lineage>
</organism>
<dbReference type="PANTHER" id="PTHR33734">
    <property type="entry name" value="LYSM DOMAIN-CONTAINING GPI-ANCHORED PROTEIN 2"/>
    <property type="match status" value="1"/>
</dbReference>
<accession>A0A5B8U8X7</accession>
<dbReference type="SMART" id="SM00257">
    <property type="entry name" value="LysM"/>
    <property type="match status" value="3"/>
</dbReference>
<dbReference type="Pfam" id="PF01464">
    <property type="entry name" value="SLT"/>
    <property type="match status" value="1"/>
</dbReference>
<dbReference type="InterPro" id="IPR036779">
    <property type="entry name" value="LysM_dom_sf"/>
</dbReference>
<dbReference type="InterPro" id="IPR023346">
    <property type="entry name" value="Lysozyme-like_dom_sf"/>
</dbReference>
<feature type="domain" description="LysM" evidence="2">
    <location>
        <begin position="154"/>
        <end position="198"/>
    </location>
</feature>
<keyword evidence="1" id="KW-0732">Signal</keyword>
<feature type="domain" description="LysM" evidence="2">
    <location>
        <begin position="29"/>
        <end position="73"/>
    </location>
</feature>
<dbReference type="EMBL" id="CP042430">
    <property type="protein sequence ID" value="QEC49593.1"/>
    <property type="molecule type" value="Genomic_DNA"/>
</dbReference>
<evidence type="ECO:0000259" key="2">
    <source>
        <dbReference type="PROSITE" id="PS51782"/>
    </source>
</evidence>
<dbReference type="Proteomes" id="UP000321805">
    <property type="component" value="Chromosome"/>
</dbReference>
<evidence type="ECO:0000313" key="4">
    <source>
        <dbReference type="Proteomes" id="UP000321805"/>
    </source>
</evidence>
<sequence length="353" mass="34767">MVTAMRLRLSLIAALSCAAALPAAAHADATHLVVPGETLSGIAAANGLSPQALAAANGLSPQAFVISGRSLVVPSAGAGTSSGAAIPAPLGGYRVRLGDTLSQIALEHDVSVAALAAANGLLPETHVVAGASLRLPGPGTTASTTTSTTTSTAASHLVVPGETLSGIAAANGITLASLASANGLTPRSFAIAGTRLRIPSGAPAASVPATSPAISDGPVATGGRLTAAQIGAIAGQTGAPASLATAIAWQESGFNNGALSVANARGIMQVIPASWDYVQRNLTTTQLNPDSPADNVRAGSLLLARLLRDTGGDAATAVAAYYQGLGSVRRIGMLPETRQYVANVLALRSRFGG</sequence>
<dbReference type="InterPro" id="IPR008258">
    <property type="entry name" value="Transglycosylase_SLT_dom_1"/>
</dbReference>
<dbReference type="KEGG" id="bsol:FSW04_19810"/>
<dbReference type="AlphaFoldDB" id="A0A5B8U8X7"/>
<dbReference type="CDD" id="cd00254">
    <property type="entry name" value="LT-like"/>
    <property type="match status" value="1"/>
</dbReference>
<evidence type="ECO:0000313" key="3">
    <source>
        <dbReference type="EMBL" id="QEC49593.1"/>
    </source>
</evidence>
<dbReference type="PROSITE" id="PS51782">
    <property type="entry name" value="LYSM"/>
    <property type="match status" value="3"/>
</dbReference>
<feature type="signal peptide" evidence="1">
    <location>
        <begin position="1"/>
        <end position="27"/>
    </location>
</feature>
<dbReference type="CDD" id="cd00118">
    <property type="entry name" value="LysM"/>
    <property type="match status" value="3"/>
</dbReference>